<dbReference type="OrthoDB" id="5347061at2759"/>
<evidence type="ECO:0000256" key="1">
    <source>
        <dbReference type="SAM" id="MobiDB-lite"/>
    </source>
</evidence>
<feature type="domain" description="Heterokaryon incompatibility" evidence="2">
    <location>
        <begin position="419"/>
        <end position="566"/>
    </location>
</feature>
<gene>
    <name evidence="3" type="ORF">B0I36DRAFT_407256</name>
</gene>
<evidence type="ECO:0000259" key="2">
    <source>
        <dbReference type="Pfam" id="PF06985"/>
    </source>
</evidence>
<dbReference type="AlphaFoldDB" id="A0A9P8Y602"/>
<feature type="region of interest" description="Disordered" evidence="1">
    <location>
        <begin position="140"/>
        <end position="212"/>
    </location>
</feature>
<keyword evidence="4" id="KW-1185">Reference proteome</keyword>
<feature type="region of interest" description="Disordered" evidence="1">
    <location>
        <begin position="237"/>
        <end position="274"/>
    </location>
</feature>
<comment type="caution">
    <text evidence="3">The sequence shown here is derived from an EMBL/GenBank/DDBJ whole genome shotgun (WGS) entry which is preliminary data.</text>
</comment>
<proteinExistence type="predicted"/>
<accession>A0A9P8Y602</accession>
<dbReference type="RefSeq" id="XP_046013547.1">
    <property type="nucleotide sequence ID" value="XM_046161836.1"/>
</dbReference>
<feature type="compositionally biased region" description="Low complexity" evidence="1">
    <location>
        <begin position="29"/>
        <end position="41"/>
    </location>
</feature>
<dbReference type="EMBL" id="JAGTJQ010000004">
    <property type="protein sequence ID" value="KAH7032715.1"/>
    <property type="molecule type" value="Genomic_DNA"/>
</dbReference>
<dbReference type="GeneID" id="70191382"/>
<evidence type="ECO:0000313" key="3">
    <source>
        <dbReference type="EMBL" id="KAH7032715.1"/>
    </source>
</evidence>
<name>A0A9P8Y602_9PEZI</name>
<dbReference type="Pfam" id="PF06985">
    <property type="entry name" value="HET"/>
    <property type="match status" value="1"/>
</dbReference>
<dbReference type="PANTHER" id="PTHR33112:SF16">
    <property type="entry name" value="HETEROKARYON INCOMPATIBILITY DOMAIN-CONTAINING PROTEIN"/>
    <property type="match status" value="1"/>
</dbReference>
<organism evidence="3 4">
    <name type="scientific">Microdochium trichocladiopsis</name>
    <dbReference type="NCBI Taxonomy" id="1682393"/>
    <lineage>
        <taxon>Eukaryota</taxon>
        <taxon>Fungi</taxon>
        <taxon>Dikarya</taxon>
        <taxon>Ascomycota</taxon>
        <taxon>Pezizomycotina</taxon>
        <taxon>Sordariomycetes</taxon>
        <taxon>Xylariomycetidae</taxon>
        <taxon>Xylariales</taxon>
        <taxon>Microdochiaceae</taxon>
        <taxon>Microdochium</taxon>
    </lineage>
</organism>
<dbReference type="Proteomes" id="UP000756346">
    <property type="component" value="Unassembled WGS sequence"/>
</dbReference>
<evidence type="ECO:0000313" key="4">
    <source>
        <dbReference type="Proteomes" id="UP000756346"/>
    </source>
</evidence>
<protein>
    <submittedName>
        <fullName evidence="3">Heterokaryon incompatibility protein-domain-containing protein</fullName>
    </submittedName>
</protein>
<dbReference type="InterPro" id="IPR010730">
    <property type="entry name" value="HET"/>
</dbReference>
<sequence length="823" mass="90983">MLSHSSEAEPLCASCQAITFKRSAVVPPAAPRNANRSATTAKRASGSFRISNSTSSDDDEDGSREVVHGGGDGGGGDDDDDNCIADVKAGTKIPPARASSHSTPTVSYVLHETRQSFLDSLSQGCRFCLLISSQLVRNDKLGRQNGGDSSPDPAQRLRTIRGRSHSSSGKHGRVFGGSRSSRPGLGKPLGDDAAANRPATGGGTGATGANDPWAELGGNFMILRRSWPIHSHSSGHVVRSDVVEQQPQQKSQKPRHHKLAGQGSALREEQGPGTENEITLMEHSAATADVHVWSPAGSACLRVIDELPSDYEKVYHSSVGNSDHNRKKRKHKEIDFNGQTDDADPAAGPHLVVKDSTGSETNMALARLWLKDCLAQHHFCRTGVSSGQRLPRRLIDVGNPQRPFLLNVNALVEKRKVSYVALSYCWGEGERVMTLKSNYKQHLDRLPLENLPKTFSHAFEVTRKLGFQFVWTDAFCMIQDSPEDKEHELPKMGDIYRYAVLTICAEGSPNAHAGLFQHRDGRTARPCKIKLSTAHTDNTIISSVVTLSTKFVRTDYLEPRGWILQEEILACRRLLFGTQMRWSCITSTAEEVRPLPQPRQGLLTGGQRSPEDKLRMWLYEAPRMLAAVPDRLRSYRWNHFDAWYGVVEVYSLKQLTFAGDVLAAVEGLAQMFAQAHRVTYLDGLWKEDIQLGLGWYVCNNERRNVALSSDCWPSWSWASVGKVALRFRKWHTQAEHLVNEGAQLVNATHEGTDLPDVSGTLRLRARTMVADDLRSIRSSGLVLKSSAAEPGAYTRKGLALFHDVEVWSDHPLARRDHEPIFLK</sequence>
<feature type="compositionally biased region" description="Basic residues" evidence="1">
    <location>
        <begin position="158"/>
        <end position="173"/>
    </location>
</feature>
<reference evidence="3" key="1">
    <citation type="journal article" date="2021" name="Nat. Commun.">
        <title>Genetic determinants of endophytism in the Arabidopsis root mycobiome.</title>
        <authorList>
            <person name="Mesny F."/>
            <person name="Miyauchi S."/>
            <person name="Thiergart T."/>
            <person name="Pickel B."/>
            <person name="Atanasova L."/>
            <person name="Karlsson M."/>
            <person name="Huettel B."/>
            <person name="Barry K.W."/>
            <person name="Haridas S."/>
            <person name="Chen C."/>
            <person name="Bauer D."/>
            <person name="Andreopoulos W."/>
            <person name="Pangilinan J."/>
            <person name="LaButti K."/>
            <person name="Riley R."/>
            <person name="Lipzen A."/>
            <person name="Clum A."/>
            <person name="Drula E."/>
            <person name="Henrissat B."/>
            <person name="Kohler A."/>
            <person name="Grigoriev I.V."/>
            <person name="Martin F.M."/>
            <person name="Hacquard S."/>
        </authorList>
    </citation>
    <scope>NUCLEOTIDE SEQUENCE</scope>
    <source>
        <strain evidence="3">MPI-CAGE-CH-0230</strain>
    </source>
</reference>
<dbReference type="PANTHER" id="PTHR33112">
    <property type="entry name" value="DOMAIN PROTEIN, PUTATIVE-RELATED"/>
    <property type="match status" value="1"/>
</dbReference>
<feature type="region of interest" description="Disordered" evidence="1">
    <location>
        <begin position="29"/>
        <end position="86"/>
    </location>
</feature>